<dbReference type="InterPro" id="IPR042104">
    <property type="entry name" value="PKS_dehydratase_sf"/>
</dbReference>
<feature type="region of interest" description="C-terminal hotdog fold" evidence="5">
    <location>
        <begin position="1526"/>
        <end position="1673"/>
    </location>
</feature>
<keyword evidence="1" id="KW-0596">Phosphopantetheine</keyword>
<dbReference type="InterPro" id="IPR001227">
    <property type="entry name" value="Ac_transferase_dom_sf"/>
</dbReference>
<dbReference type="InterPro" id="IPR020841">
    <property type="entry name" value="PKS_Beta-ketoAc_synthase_dom"/>
</dbReference>
<reference evidence="9 10" key="1">
    <citation type="journal article" date="2018" name="PLoS Genet.">
        <title>Repeat elements organise 3D genome structure and mediate transcription in the filamentous fungus Epichloe festucae.</title>
        <authorList>
            <person name="Winter D.J."/>
            <person name="Ganley A.R.D."/>
            <person name="Young C.A."/>
            <person name="Liachko I."/>
            <person name="Schardl C.L."/>
            <person name="Dupont P.Y."/>
            <person name="Berry D."/>
            <person name="Ram A."/>
            <person name="Scott B."/>
            <person name="Cox M.P."/>
        </authorList>
    </citation>
    <scope>NUCLEOTIDE SEQUENCE [LARGE SCALE GENOMIC DNA]</scope>
    <source>
        <strain evidence="9 10">Fl1</strain>
    </source>
</reference>
<feature type="active site" description="Proton acceptor; for dehydratase activity" evidence="5">
    <location>
        <position position="1397"/>
    </location>
</feature>
<dbReference type="PROSITE" id="PS00606">
    <property type="entry name" value="KS3_1"/>
    <property type="match status" value="1"/>
</dbReference>
<dbReference type="PANTHER" id="PTHR43775:SF37">
    <property type="entry name" value="SI:DKEY-61P9.11"/>
    <property type="match status" value="1"/>
</dbReference>
<evidence type="ECO:0000256" key="6">
    <source>
        <dbReference type="SAM" id="MobiDB-lite"/>
    </source>
</evidence>
<keyword evidence="3" id="KW-0808">Transferase</keyword>
<dbReference type="InterPro" id="IPR009081">
    <property type="entry name" value="PP-bd_ACP"/>
</dbReference>
<dbReference type="CDD" id="cd00833">
    <property type="entry name" value="PKS"/>
    <property type="match status" value="1"/>
</dbReference>
<dbReference type="PROSITE" id="PS00012">
    <property type="entry name" value="PHOSPHOPANTETHEINE"/>
    <property type="match status" value="1"/>
</dbReference>
<evidence type="ECO:0000313" key="9">
    <source>
        <dbReference type="EMBL" id="QPH11478.1"/>
    </source>
</evidence>
<dbReference type="Gene3D" id="3.10.129.110">
    <property type="entry name" value="Polyketide synthase dehydratase"/>
    <property type="match status" value="1"/>
</dbReference>
<dbReference type="PROSITE" id="PS52019">
    <property type="entry name" value="PKS_MFAS_DH"/>
    <property type="match status" value="1"/>
</dbReference>
<dbReference type="GO" id="GO:0004315">
    <property type="term" value="F:3-oxoacyl-[acyl-carrier-protein] synthase activity"/>
    <property type="evidence" value="ECO:0007669"/>
    <property type="project" value="InterPro"/>
</dbReference>
<dbReference type="Pfam" id="PF00975">
    <property type="entry name" value="Thioesterase"/>
    <property type="match status" value="1"/>
</dbReference>
<dbReference type="InterPro" id="IPR001031">
    <property type="entry name" value="Thioesterase"/>
</dbReference>
<dbReference type="Pfam" id="PF16073">
    <property type="entry name" value="SAT"/>
    <property type="match status" value="1"/>
</dbReference>
<feature type="domain" description="PKS/mFAS DH" evidence="8">
    <location>
        <begin position="1365"/>
        <end position="1673"/>
    </location>
</feature>
<dbReference type="Gene3D" id="3.40.47.10">
    <property type="match status" value="1"/>
</dbReference>
<dbReference type="InterPro" id="IPR030918">
    <property type="entry name" value="PT_fungal_PKS"/>
</dbReference>
<feature type="domain" description="Ketosynthase family 3 (KS3)" evidence="7">
    <location>
        <begin position="411"/>
        <end position="865"/>
    </location>
</feature>
<dbReference type="SUPFAM" id="SSF53474">
    <property type="entry name" value="alpha/beta-Hydrolases"/>
    <property type="match status" value="1"/>
</dbReference>
<gene>
    <name evidence="9" type="ORF">C2857_003242</name>
</gene>
<dbReference type="InterPro" id="IPR049900">
    <property type="entry name" value="PKS_mFAS_DH"/>
</dbReference>
<dbReference type="Pfam" id="PF22621">
    <property type="entry name" value="CurL-like_PKS_C"/>
    <property type="match status" value="1"/>
</dbReference>
<dbReference type="InterPro" id="IPR006162">
    <property type="entry name" value="Ppantetheine_attach_site"/>
</dbReference>
<dbReference type="Pfam" id="PF02801">
    <property type="entry name" value="Ketoacyl-synt_C"/>
    <property type="match status" value="1"/>
</dbReference>
<dbReference type="InterPro" id="IPR014030">
    <property type="entry name" value="Ketoacyl_synth_N"/>
</dbReference>
<dbReference type="InterPro" id="IPR050091">
    <property type="entry name" value="PKS_NRPS_Biosynth_Enz"/>
</dbReference>
<dbReference type="InterPro" id="IPR016039">
    <property type="entry name" value="Thiolase-like"/>
</dbReference>
<dbReference type="GO" id="GO:0004312">
    <property type="term" value="F:fatty acid synthase activity"/>
    <property type="evidence" value="ECO:0007669"/>
    <property type="project" value="TreeGrafter"/>
</dbReference>
<evidence type="ECO:0000259" key="7">
    <source>
        <dbReference type="PROSITE" id="PS52004"/>
    </source>
</evidence>
<dbReference type="Gene3D" id="3.30.70.250">
    <property type="entry name" value="Malonyl-CoA ACP transacylase, ACP-binding"/>
    <property type="match status" value="1"/>
</dbReference>
<dbReference type="InterPro" id="IPR016035">
    <property type="entry name" value="Acyl_Trfase/lysoPLipase"/>
</dbReference>
<dbReference type="Gene3D" id="3.40.366.10">
    <property type="entry name" value="Malonyl-Coenzyme A Acyl Carrier Protein, domain 2"/>
    <property type="match status" value="3"/>
</dbReference>
<dbReference type="EMBL" id="CP031389">
    <property type="protein sequence ID" value="QPH11478.1"/>
    <property type="molecule type" value="Genomic_DNA"/>
</dbReference>
<proteinExistence type="predicted"/>
<dbReference type="Pfam" id="PF00698">
    <property type="entry name" value="Acyl_transf_1"/>
    <property type="match status" value="1"/>
</dbReference>
<dbReference type="Gene3D" id="3.30.70.3290">
    <property type="match status" value="1"/>
</dbReference>
<protein>
    <submittedName>
        <fullName evidence="9">T1pks</fullName>
    </submittedName>
</protein>
<dbReference type="SUPFAM" id="SSF52151">
    <property type="entry name" value="FabD/lysophospholipase-like"/>
    <property type="match status" value="1"/>
</dbReference>
<dbReference type="PANTHER" id="PTHR43775">
    <property type="entry name" value="FATTY ACID SYNTHASE"/>
    <property type="match status" value="1"/>
</dbReference>
<evidence type="ECO:0000259" key="8">
    <source>
        <dbReference type="PROSITE" id="PS52019"/>
    </source>
</evidence>
<dbReference type="InterPro" id="IPR014043">
    <property type="entry name" value="Acyl_transferase_dom"/>
</dbReference>
<dbReference type="InterPro" id="IPR036736">
    <property type="entry name" value="ACP-like_sf"/>
</dbReference>
<dbReference type="PROSITE" id="PS52004">
    <property type="entry name" value="KS3_2"/>
    <property type="match status" value="1"/>
</dbReference>
<feature type="region of interest" description="N-terminal hotdog fold" evidence="5">
    <location>
        <begin position="1365"/>
        <end position="1499"/>
    </location>
</feature>
<accession>A0A7U3Q0G8</accession>
<keyword evidence="4" id="KW-0511">Multifunctional enzyme</keyword>
<dbReference type="SUPFAM" id="SSF47336">
    <property type="entry name" value="ACP-like"/>
    <property type="match status" value="1"/>
</dbReference>
<dbReference type="GO" id="GO:0044550">
    <property type="term" value="P:secondary metabolite biosynthetic process"/>
    <property type="evidence" value="ECO:0007669"/>
    <property type="project" value="TreeGrafter"/>
</dbReference>
<dbReference type="SMART" id="SM00827">
    <property type="entry name" value="PKS_AT"/>
    <property type="match status" value="1"/>
</dbReference>
<dbReference type="InterPro" id="IPR016036">
    <property type="entry name" value="Malonyl_transacylase_ACP-bd"/>
</dbReference>
<organism evidence="9 10">
    <name type="scientific">Epichloe festucae (strain Fl1)</name>
    <dbReference type="NCBI Taxonomy" id="877507"/>
    <lineage>
        <taxon>Eukaryota</taxon>
        <taxon>Fungi</taxon>
        <taxon>Dikarya</taxon>
        <taxon>Ascomycota</taxon>
        <taxon>Pezizomycotina</taxon>
        <taxon>Sordariomycetes</taxon>
        <taxon>Hypocreomycetidae</taxon>
        <taxon>Hypocreales</taxon>
        <taxon>Clavicipitaceae</taxon>
        <taxon>Epichloe</taxon>
    </lineage>
</organism>
<dbReference type="SUPFAM" id="SSF55048">
    <property type="entry name" value="Probable ACP-binding domain of malonyl-CoA ACP transacylase"/>
    <property type="match status" value="1"/>
</dbReference>
<dbReference type="SUPFAM" id="SSF53901">
    <property type="entry name" value="Thiolase-like"/>
    <property type="match status" value="1"/>
</dbReference>
<evidence type="ECO:0000256" key="2">
    <source>
        <dbReference type="ARBA" id="ARBA00022553"/>
    </source>
</evidence>
<dbReference type="Proteomes" id="UP000594364">
    <property type="component" value="Chromosome 5"/>
</dbReference>
<dbReference type="InterPro" id="IPR029058">
    <property type="entry name" value="AB_hydrolase_fold"/>
</dbReference>
<dbReference type="Pfam" id="PF00550">
    <property type="entry name" value="PP-binding"/>
    <property type="match status" value="1"/>
</dbReference>
<dbReference type="Gene3D" id="3.40.50.1820">
    <property type="entry name" value="alpha/beta hydrolase"/>
    <property type="match status" value="1"/>
</dbReference>
<evidence type="ECO:0000256" key="3">
    <source>
        <dbReference type="ARBA" id="ARBA00022679"/>
    </source>
</evidence>
<evidence type="ECO:0000313" key="10">
    <source>
        <dbReference type="Proteomes" id="UP000594364"/>
    </source>
</evidence>
<keyword evidence="10" id="KW-1185">Reference proteome</keyword>
<dbReference type="GO" id="GO:0006633">
    <property type="term" value="P:fatty acid biosynthetic process"/>
    <property type="evidence" value="ECO:0007669"/>
    <property type="project" value="InterPro"/>
</dbReference>
<dbReference type="InterPro" id="IPR018201">
    <property type="entry name" value="Ketoacyl_synth_AS"/>
</dbReference>
<feature type="active site" description="Proton donor; for dehydratase activity" evidence="5">
    <location>
        <position position="1588"/>
    </location>
</feature>
<dbReference type="InterPro" id="IPR032088">
    <property type="entry name" value="SAT"/>
</dbReference>
<sequence length="2125" mass="231627">MTMGYTLKEHRLILFGGQGSPTIFSPNAVATAEQDVRSINAGSILLSRCHAFFLEEIASLDTKSRHTLAIATSGFTSPFDLLKPPVQYHTHPVLQATTIYLCQLLRYLAEILHQDESYECSFDKLQATAGFSFGILPAAVVAGSRTVDEFVASGVQGFRLAFWIACRTLFWAVKTAYDGDDSSEYVNPEATLSLVTRGLSQAQIEHMLSHNSFQGNGPAQAPRHQQRPHRMKISAISSSATVSISGPVSDLCAFQRQLQLIPNMTSTFAHVHGWYHGGDQLEVVVQQVLEDLSRRAISFPSTSTAMKPIYSTLNGTPFDGSTISADDFLAWLARHLLVHCVNWYNTAHKIAESVRKLLEREPGATVRIFSFGPSSASLFPDFNPPDDRIAFRDLSPFKTGGKPIETSSGHQNDVAIVGIGVQLPKGRGTEELWETISQGLNAVQEIPENRFEVSDFYSDDSGKPRTMRTKHGAFLEDPFWYVVVISPHSTNPTDIHSDHPGANMEMASFDNSFFNISPREARSMDPQQRVLLHTAQEAFEDAGYVEDSSPSFQRATMGCYIGLATGDYTDNLRNDIDTFYSSGILRAFHSGRISYFFRLSGPSIVTDTACSSSTVSIYQACRALQNGDCTAAIAGGVNVITSPDMYLGLARGHFLSQTGNCKPFDAGADGYCRAEGCALFVLKRLSDAVAEGDRIHGVIRNVLVNQSGNSSSITHPHSQTQADLLKKLLNQVEVDPGSVDVIEAHGTGTQAGDAREVESLRTVFGSHHSVTNPLMISSIKGNIGHCEAASGAAGLVKLLLMLRERKVPMQAGLNRINPAFGDLVSSGLMIPRRTETWNKSKETPRRAVLNNFGAAGSNASLLLEDWAEPPRPDAQPNEQDKVEERSAYVFSLSARSERALQSAIARHADFLGKTNCQPSLMDICYTATARRHHRGQRNHISLACSSVAELLVRLQQYKVGASKPEQRLTAIIFIFTGQGAVYRGMGKELMGTSPPFRDVITSCDRIMQGLDVACPSILGYIQCKDQDEVDALTDIEQLIVSQCACVALEYALARMFMSWDIKPTYVMGHSLGEYVALCISGVLTLEDMLRVVASRAKMMGDHCLAKTSGMLACNLAAERVEEIMLENPALAQLTVACLNSPGDCVVGGPLAQLDKLQAELKTRKVRNKQMNVPYAFHTSAMDPISEPLRTLGRSIRFGQPTIPVMSTVNGRLFRDDVSSDYFADHARSPVRFADSLFSLQMLIGKHVVGDSLFLEVGPQPSLLPMLWATVVSTTCTYLSTLQKGLDAWVSISETLATISSSHKIAVNWREVFAGTAAKVTSLPGHLLEGTKFLTPFQQEQRRNTDECTNSSKSAADGLGGIKTGYNLLPWLNKSGSSSEEIVLETDMTILGPLISGHDVGGTLICPASTFHELVLEAAEILLEPPDTQVLVVSGISFASPLVHVPSSEQSAFLTVRVCIKRHSNSSSTAASFKITSRSSKTSIETVHCTGSVSVQNVNVEGSSWVKDQAIVARQSRYFSGVGKSHTSSFRTKVLYEAIFTRVVKYSPLYQTLVCLSVADSNLEGFGLFEMPHGFDSKADYMVHPVFTDTLLHTAGFIANLAVGPGEIAICAGVETIDIAYRDIDYSDYFTIYCSLLEIKGAILADAIALQDSGKVIAVARSIEFKRLQLSTFQQAMSRISSTVALEPQDGEYVQYSKATPSKLQLQTGLDTPPMSDEAMSASPGEPRSGSLFQDGKSQVLKDIILEVGGFAEQDVDYTVPLGDLGIDSLMQIEVASKLTRLFPGQASLSHHALSQCETLEAMDAMLSEALRPLVKQHQPKAPVDFPKPDVITRRKLALQSINTDAASSSVDPDPCSALHDAGILPTELHVGAGTQVPLYLFHDGSGQVGMYRRLHGHDRTTYAIFDPHCGSNNDKRQFHCSVNQMAEEYVTAILSNPKQRSSPLILGGWSFGGVVAFEAAQQLAVRGFEVKGLVLIDSPSPIDHEPLPAAISSCIARQSSQLQHVASSRSVALEEEFISNASLLATYKPESFHRATGRGLKTVMLRSQDVLDTEALYGVRYDWLSRQDTRAAAIVAWEEIVGGHVEVLPIPGNHFEPFLKDMIGETSAQLWTACRHIEQFCEFDV</sequence>
<evidence type="ECO:0000256" key="1">
    <source>
        <dbReference type="ARBA" id="ARBA00022450"/>
    </source>
</evidence>
<dbReference type="Gene3D" id="1.10.1200.10">
    <property type="entry name" value="ACP-like"/>
    <property type="match status" value="1"/>
</dbReference>
<feature type="region of interest" description="Disordered" evidence="6">
    <location>
        <begin position="1706"/>
        <end position="1730"/>
    </location>
</feature>
<dbReference type="InterPro" id="IPR014031">
    <property type="entry name" value="Ketoacyl_synth_C"/>
</dbReference>
<dbReference type="NCBIfam" id="TIGR04532">
    <property type="entry name" value="PT_fungal_PKS"/>
    <property type="match status" value="1"/>
</dbReference>
<dbReference type="SMART" id="SM00825">
    <property type="entry name" value="PKS_KS"/>
    <property type="match status" value="1"/>
</dbReference>
<evidence type="ECO:0000256" key="5">
    <source>
        <dbReference type="PROSITE-ProRule" id="PRU01363"/>
    </source>
</evidence>
<evidence type="ECO:0000256" key="4">
    <source>
        <dbReference type="ARBA" id="ARBA00023268"/>
    </source>
</evidence>
<dbReference type="OrthoDB" id="329835at2759"/>
<dbReference type="Pfam" id="PF00109">
    <property type="entry name" value="ketoacyl-synt"/>
    <property type="match status" value="2"/>
</dbReference>
<keyword evidence="2" id="KW-0597">Phosphoprotein</keyword>
<name>A0A7U3Q0G8_EPIFF</name>